<reference evidence="2" key="1">
    <citation type="submission" date="2017-08" db="EMBL/GenBank/DDBJ databases">
        <title>A dynamic microbial community with high functional redundancy inhabits the cold, oxic subseafloor aquifer.</title>
        <authorList>
            <person name="Tully B.J."/>
            <person name="Wheat C.G."/>
            <person name="Glazer B.T."/>
            <person name="Huber J.A."/>
        </authorList>
    </citation>
    <scope>NUCLEOTIDE SEQUENCE [LARGE SCALE GENOMIC DNA]</scope>
</reference>
<gene>
    <name evidence="1" type="ORF">COB21_06105</name>
</gene>
<sequence>MTVQGKSGSVKWDPTQHSVRENRAELGKTRHAICTLYDKNTRSDTAGNQATKSLRMKLHTIGQYLSSQILKVDKFQEIFVVCVPFRRNEKGFNEITGPSKTIIGNILSANMENSLSVKDVYLSGMKQISEALNKSASLSGEEVQDLHETAKALKRALHLVDPSSGSGKIAKVVSQRGSFINAKDGGEEAKGSDPLDSASVEKKDKKLANTIEGRLPAEREDKSSQMKAIRSLVTQKLPLEVFYPSFKKILRQEMPLNKEVAHAASVIFQVAFESKSVASDLTKILQDQKDMLTSRQAT</sequence>
<dbReference type="Proteomes" id="UP000218775">
    <property type="component" value="Unassembled WGS sequence"/>
</dbReference>
<evidence type="ECO:0000313" key="2">
    <source>
        <dbReference type="Proteomes" id="UP000218775"/>
    </source>
</evidence>
<name>A0A2A4WX73_UNCAE</name>
<comment type="caution">
    <text evidence="1">The sequence shown here is derived from an EMBL/GenBank/DDBJ whole genome shotgun (WGS) entry which is preliminary data.</text>
</comment>
<protein>
    <submittedName>
        <fullName evidence="1">Uncharacterized protein</fullName>
    </submittedName>
</protein>
<proteinExistence type="predicted"/>
<dbReference type="AlphaFoldDB" id="A0A2A4WX73"/>
<dbReference type="EMBL" id="NVUK01000058">
    <property type="protein sequence ID" value="PCI75042.1"/>
    <property type="molecule type" value="Genomic_DNA"/>
</dbReference>
<organism evidence="1 2">
    <name type="scientific">Aerophobetes bacterium</name>
    <dbReference type="NCBI Taxonomy" id="2030807"/>
    <lineage>
        <taxon>Bacteria</taxon>
        <taxon>Candidatus Aerophobota</taxon>
    </lineage>
</organism>
<evidence type="ECO:0000313" key="1">
    <source>
        <dbReference type="EMBL" id="PCI75042.1"/>
    </source>
</evidence>
<accession>A0A2A4WX73</accession>